<organism evidence="3 4">
    <name type="scientific">Pogona vitticeps</name>
    <name type="common">central bearded dragon</name>
    <dbReference type="NCBI Taxonomy" id="103695"/>
    <lineage>
        <taxon>Eukaryota</taxon>
        <taxon>Metazoa</taxon>
        <taxon>Chordata</taxon>
        <taxon>Craniata</taxon>
        <taxon>Vertebrata</taxon>
        <taxon>Euteleostomi</taxon>
        <taxon>Lepidosauria</taxon>
        <taxon>Squamata</taxon>
        <taxon>Bifurcata</taxon>
        <taxon>Unidentata</taxon>
        <taxon>Episquamata</taxon>
        <taxon>Toxicofera</taxon>
        <taxon>Iguania</taxon>
        <taxon>Acrodonta</taxon>
        <taxon>Agamidae</taxon>
        <taxon>Amphibolurinae</taxon>
        <taxon>Pogona</taxon>
    </lineage>
</organism>
<dbReference type="PROSITE" id="PS50010">
    <property type="entry name" value="DH_2"/>
    <property type="match status" value="1"/>
</dbReference>
<reference evidence="4" key="2">
    <citation type="submission" date="2025-08" db="UniProtKB">
        <authorList>
            <consortium name="RefSeq"/>
        </authorList>
    </citation>
    <scope>IDENTIFICATION</scope>
</reference>
<dbReference type="GO" id="GO:0005085">
    <property type="term" value="F:guanyl-nucleotide exchange factor activity"/>
    <property type="evidence" value="ECO:0007669"/>
    <property type="project" value="InterPro"/>
</dbReference>
<keyword evidence="3" id="KW-1185">Reference proteome</keyword>
<accession>A0A6J0VEG0</accession>
<evidence type="ECO:0000313" key="4">
    <source>
        <dbReference type="RefSeq" id="XP_020671207.2"/>
    </source>
</evidence>
<dbReference type="InParanoid" id="A0A6J0VEG0"/>
<dbReference type="PANTHER" id="PTHR46857:SF1">
    <property type="entry name" value="EPITHELIAL CELL-TRANSFORMING SEQUENCE 2 ONCOGENE-LIKE"/>
    <property type="match status" value="1"/>
</dbReference>
<dbReference type="AlphaFoldDB" id="A0A6J0VEG0"/>
<feature type="domain" description="DH" evidence="1">
    <location>
        <begin position="627"/>
        <end position="815"/>
    </location>
</feature>
<reference evidence="3" key="1">
    <citation type="submission" date="2025-05" db="UniProtKB">
        <authorList>
            <consortium name="RefSeq"/>
        </authorList>
    </citation>
    <scope>NUCLEOTIDE SEQUENCE [LARGE SCALE GENOMIC DNA]</scope>
</reference>
<dbReference type="Pfam" id="PF12937">
    <property type="entry name" value="F-box-like"/>
    <property type="match status" value="1"/>
</dbReference>
<dbReference type="Pfam" id="PF14252">
    <property type="entry name" value="DUF4347"/>
    <property type="match status" value="1"/>
</dbReference>
<dbReference type="InterPro" id="IPR052805">
    <property type="entry name" value="GEF_Ubiquitin-Prot_Reg"/>
</dbReference>
<dbReference type="CDD" id="cd22173">
    <property type="entry name" value="F-box_ECT2L"/>
    <property type="match status" value="1"/>
</dbReference>
<dbReference type="SMART" id="SM00325">
    <property type="entry name" value="RhoGEF"/>
    <property type="match status" value="1"/>
</dbReference>
<feature type="domain" description="F-box" evidence="2">
    <location>
        <begin position="111"/>
        <end position="157"/>
    </location>
</feature>
<dbReference type="Gene3D" id="1.20.900.10">
    <property type="entry name" value="Dbl homology (DH) domain"/>
    <property type="match status" value="1"/>
</dbReference>
<dbReference type="KEGG" id="pvt:110091393"/>
<dbReference type="Gene3D" id="1.20.1280.50">
    <property type="match status" value="1"/>
</dbReference>
<dbReference type="InterPro" id="IPR036047">
    <property type="entry name" value="F-box-like_dom_sf"/>
</dbReference>
<evidence type="ECO:0000313" key="3">
    <source>
        <dbReference type="Proteomes" id="UP001652642"/>
    </source>
</evidence>
<evidence type="ECO:0000259" key="2">
    <source>
        <dbReference type="PROSITE" id="PS50181"/>
    </source>
</evidence>
<dbReference type="SUPFAM" id="SSF81383">
    <property type="entry name" value="F-box domain"/>
    <property type="match status" value="1"/>
</dbReference>
<dbReference type="PROSITE" id="PS50181">
    <property type="entry name" value="FBOX"/>
    <property type="match status" value="1"/>
</dbReference>
<sequence>MTTVYTAHTPYSIKQWHLESLGILGGYPVTSSQNQTMDVFHTRFSTWTPFENKTLNNQLFQERIRLIGHWFDLWMDKQRKQFLQWILSKCNKSQLKFAQMWLLETIPMTEVDFTTLLPRFISLYIFSFLNPKDLCAAAQVNWHWKFLTEQDSLWMPKAIKLGWFLPYTSEKNEYGVWKQHYIACATNPDYFAPKKTAETHRTNQSKAEHEEKMHEKCLRKTLRETWALHKKELFKAHPPWISGTRHSGFHRYKFQPNLPQSVHVQARWPATTLLIKNRSPSQKDTPSKYFSEEVKFEPKAKVPVEAEKQVMLSSFKYLPKRSCQNISQTCLNGVPSLQPHLILISSHVPAYEMILDSVKPEAISVVYEPSGATLESLLYYVQKALDGRTAKSIGILSDGDSRGLTLIQGYRISSKNLLKPEVKGFWEKLRCCVEEGGHIDIFVSLAASEAGMEVLSQLSHLTGVLFRTPTGIATGSYHQLLSEWLGNQKDNYPPFLYFTEAKLLVWLRFTELLEDALKAARRNLRPYFCDLQKHVAGKIIGQIMFDTLSWSEVQNHQGIAQALADGLTELSRGNQENPLEFLSHFLMKKSIKKEEFRNQVVSTASTREACVGVSVQSGKRYEDTSDKRKSLARELLLSEGNYVHTLEIVRDVYVKPLNAALASNRAILNSLSVQLIFTDILCILQLNRWFLGELTERLKEWSPAQNIGEVFITFGHQLQTYTNFFNNYAVILKTIDKCRETIPVFRAFLRRHDRTVITSMRSLQDLLLCPSKRIEEYLNLLYALKLHTPAEHTDREDVTAAIKQMEQYRDYVDQLKQNVGRDDQLLSTQSLIQGCPHLLKANRYLIRTQKVVQLNCCSERVSMPYRLYEHTHDLTLFLFNDILVISLCSISYKPFEWIPKTTHHFLAAVKLHQLLVEDIPDSKYIKNAFFLQGPKCHWICSTEEDDKFPWLSALERAINCSLQEDIYSP</sequence>
<name>A0A6J0VEG0_9SAUR</name>
<dbReference type="OrthoDB" id="660555at2759"/>
<dbReference type="InterPro" id="IPR001810">
    <property type="entry name" value="F-box_dom"/>
</dbReference>
<dbReference type="InterPro" id="IPR025592">
    <property type="entry name" value="DUF4347"/>
</dbReference>
<dbReference type="InterPro" id="IPR000219">
    <property type="entry name" value="DH_dom"/>
</dbReference>
<dbReference type="CDD" id="cd00160">
    <property type="entry name" value="RhoGEF"/>
    <property type="match status" value="1"/>
</dbReference>
<dbReference type="SUPFAM" id="SSF48065">
    <property type="entry name" value="DBL homology domain (DH-domain)"/>
    <property type="match status" value="1"/>
</dbReference>
<protein>
    <submittedName>
        <fullName evidence="4">Epithelial cell-transforming sequence 2 oncogene-like isoform X1</fullName>
    </submittedName>
</protein>
<dbReference type="Proteomes" id="UP001652642">
    <property type="component" value="Chromosome 1"/>
</dbReference>
<gene>
    <name evidence="4" type="primary">ECT2L</name>
</gene>
<dbReference type="GeneID" id="110091393"/>
<dbReference type="CTD" id="345930"/>
<proteinExistence type="predicted"/>
<dbReference type="SUPFAM" id="SSF50729">
    <property type="entry name" value="PH domain-like"/>
    <property type="match status" value="1"/>
</dbReference>
<dbReference type="PANTHER" id="PTHR46857">
    <property type="entry name" value="EPITHELIAL CELL-TRANSFORMING SEQUENCE 2 ONCOGENE-LIKE"/>
    <property type="match status" value="1"/>
</dbReference>
<dbReference type="RefSeq" id="XP_020671207.2">
    <property type="nucleotide sequence ID" value="XM_020815548.2"/>
</dbReference>
<dbReference type="Pfam" id="PF00621">
    <property type="entry name" value="RhoGEF"/>
    <property type="match status" value="1"/>
</dbReference>
<dbReference type="InterPro" id="IPR035899">
    <property type="entry name" value="DBL_dom_sf"/>
</dbReference>
<dbReference type="Gene3D" id="2.30.29.30">
    <property type="entry name" value="Pleckstrin-homology domain (PH domain)/Phosphotyrosine-binding domain (PTB)"/>
    <property type="match status" value="1"/>
</dbReference>
<dbReference type="InterPro" id="IPR011993">
    <property type="entry name" value="PH-like_dom_sf"/>
</dbReference>
<evidence type="ECO:0000259" key="1">
    <source>
        <dbReference type="PROSITE" id="PS50010"/>
    </source>
</evidence>